<dbReference type="OrthoDB" id="439808at2759"/>
<keyword evidence="1" id="KW-0479">Metal-binding</keyword>
<dbReference type="Proteomes" id="UP000192578">
    <property type="component" value="Unassembled WGS sequence"/>
</dbReference>
<dbReference type="GO" id="GO:0004842">
    <property type="term" value="F:ubiquitin-protein transferase activity"/>
    <property type="evidence" value="ECO:0007669"/>
    <property type="project" value="TreeGrafter"/>
</dbReference>
<accession>A0A9X6NNZ1</accession>
<feature type="compositionally biased region" description="Low complexity" evidence="5">
    <location>
        <begin position="66"/>
        <end position="87"/>
    </location>
</feature>
<dbReference type="InterPro" id="IPR012677">
    <property type="entry name" value="Nucleotide-bd_a/b_plait_sf"/>
</dbReference>
<evidence type="ECO:0000259" key="6">
    <source>
        <dbReference type="PROSITE" id="PS50102"/>
    </source>
</evidence>
<dbReference type="SMART" id="SM00360">
    <property type="entry name" value="RRM"/>
    <property type="match status" value="1"/>
</dbReference>
<evidence type="ECO:0000256" key="4">
    <source>
        <dbReference type="PROSITE-ProRule" id="PRU00176"/>
    </source>
</evidence>
<feature type="compositionally biased region" description="Pro residues" evidence="5">
    <location>
        <begin position="94"/>
        <end position="104"/>
    </location>
</feature>
<dbReference type="GO" id="GO:0008270">
    <property type="term" value="F:zinc ion binding"/>
    <property type="evidence" value="ECO:0007669"/>
    <property type="project" value="UniProtKB-KW"/>
</dbReference>
<dbReference type="Gene3D" id="3.30.70.330">
    <property type="match status" value="1"/>
</dbReference>
<dbReference type="GO" id="GO:0003723">
    <property type="term" value="F:RNA binding"/>
    <property type="evidence" value="ECO:0007669"/>
    <property type="project" value="UniProtKB-UniRule"/>
</dbReference>
<evidence type="ECO:0000256" key="1">
    <source>
        <dbReference type="ARBA" id="ARBA00022723"/>
    </source>
</evidence>
<sequence>MANLQEVMKNVLWHSHEFENAMRAAIENTHDNGDWDKLLSIVNKTEEVMQQSKLEIQKRYPPSRPPSMQLSSSRSTTSGYSSASHTSFNTNYAAPPPPPLPVNPPVNLSRGFEPPNNNSAGSNRSDHRKENATPRNQSQRPHANPKNDAKKAFMGDNGPLDKSRSQLDPLRIFLPTIAPITTDNNLRSAFAPYGKIREARAFRNPDGSPAGKGIVWFESQETVTQLLHKTFVVDGAEVKVSPFYVKSKPDKPTTTTTTGQQSSRMTETLTETSSSRKIDTSAGKQTGNKSGGGGDTSDKCMICKSSKANCNLLWCGHVVVCSGCGGKLKVCPKPGCGQAIEKVQLL</sequence>
<feature type="region of interest" description="Disordered" evidence="5">
    <location>
        <begin position="246"/>
        <end position="296"/>
    </location>
</feature>
<evidence type="ECO:0000256" key="2">
    <source>
        <dbReference type="ARBA" id="ARBA00022771"/>
    </source>
</evidence>
<keyword evidence="2" id="KW-0863">Zinc-finger</keyword>
<reference evidence="8" key="1">
    <citation type="submission" date="2017-01" db="EMBL/GenBank/DDBJ databases">
        <title>Comparative genomics of anhydrobiosis in the tardigrade Hypsibius dujardini.</title>
        <authorList>
            <person name="Yoshida Y."/>
            <person name="Koutsovoulos G."/>
            <person name="Laetsch D."/>
            <person name="Stevens L."/>
            <person name="Kumar S."/>
            <person name="Horikawa D."/>
            <person name="Ishino K."/>
            <person name="Komine S."/>
            <person name="Tomita M."/>
            <person name="Blaxter M."/>
            <person name="Arakawa K."/>
        </authorList>
    </citation>
    <scope>NUCLEOTIDE SEQUENCE [LARGE SCALE GENOMIC DNA]</scope>
    <source>
        <strain evidence="8">Z151</strain>
    </source>
</reference>
<evidence type="ECO:0000256" key="3">
    <source>
        <dbReference type="ARBA" id="ARBA00022833"/>
    </source>
</evidence>
<feature type="compositionally biased region" description="Polar residues" evidence="5">
    <location>
        <begin position="259"/>
        <end position="273"/>
    </location>
</feature>
<keyword evidence="3" id="KW-0862">Zinc</keyword>
<dbReference type="GO" id="GO:0016567">
    <property type="term" value="P:protein ubiquitination"/>
    <property type="evidence" value="ECO:0007669"/>
    <property type="project" value="TreeGrafter"/>
</dbReference>
<dbReference type="InterPro" id="IPR000504">
    <property type="entry name" value="RRM_dom"/>
</dbReference>
<dbReference type="PANTHER" id="PTHR12183">
    <property type="entry name" value="MITOCHONDRIAL UBIQUITIN LIGASE ACTIVATOR OF NFKB 1"/>
    <property type="match status" value="1"/>
</dbReference>
<dbReference type="EMBL" id="MTYJ01000356">
    <property type="protein sequence ID" value="OWA53921.1"/>
    <property type="molecule type" value="Genomic_DNA"/>
</dbReference>
<evidence type="ECO:0000313" key="8">
    <source>
        <dbReference type="Proteomes" id="UP000192578"/>
    </source>
</evidence>
<feature type="domain" description="RRM" evidence="6">
    <location>
        <begin position="170"/>
        <end position="250"/>
    </location>
</feature>
<dbReference type="InterPro" id="IPR035979">
    <property type="entry name" value="RBD_domain_sf"/>
</dbReference>
<dbReference type="PROSITE" id="PS50102">
    <property type="entry name" value="RRM"/>
    <property type="match status" value="1"/>
</dbReference>
<keyword evidence="4" id="KW-0694">RNA-binding</keyword>
<organism evidence="7 8">
    <name type="scientific">Hypsibius exemplaris</name>
    <name type="common">Freshwater tardigrade</name>
    <dbReference type="NCBI Taxonomy" id="2072580"/>
    <lineage>
        <taxon>Eukaryota</taxon>
        <taxon>Metazoa</taxon>
        <taxon>Ecdysozoa</taxon>
        <taxon>Tardigrada</taxon>
        <taxon>Eutardigrada</taxon>
        <taxon>Parachela</taxon>
        <taxon>Hypsibioidea</taxon>
        <taxon>Hypsibiidae</taxon>
        <taxon>Hypsibius</taxon>
    </lineage>
</organism>
<feature type="region of interest" description="Disordered" evidence="5">
    <location>
        <begin position="54"/>
        <end position="165"/>
    </location>
</feature>
<dbReference type="SUPFAM" id="SSF54928">
    <property type="entry name" value="RNA-binding domain, RBD"/>
    <property type="match status" value="1"/>
</dbReference>
<dbReference type="InterPro" id="IPR051652">
    <property type="entry name" value="MDM2_MDM4_MUL1"/>
</dbReference>
<name>A0A9X6NNZ1_HYPEX</name>
<evidence type="ECO:0000313" key="7">
    <source>
        <dbReference type="EMBL" id="OWA53921.1"/>
    </source>
</evidence>
<evidence type="ECO:0000256" key="5">
    <source>
        <dbReference type="SAM" id="MobiDB-lite"/>
    </source>
</evidence>
<protein>
    <recommendedName>
        <fullName evidence="6">RRM domain-containing protein</fullName>
    </recommendedName>
</protein>
<dbReference type="InterPro" id="IPR013083">
    <property type="entry name" value="Znf_RING/FYVE/PHD"/>
</dbReference>
<proteinExistence type="predicted"/>
<comment type="caution">
    <text evidence="7">The sequence shown here is derived from an EMBL/GenBank/DDBJ whole genome shotgun (WGS) entry which is preliminary data.</text>
</comment>
<feature type="compositionally biased region" description="Basic and acidic residues" evidence="5">
    <location>
        <begin position="145"/>
        <end position="165"/>
    </location>
</feature>
<dbReference type="Gene3D" id="3.30.40.10">
    <property type="entry name" value="Zinc/RING finger domain, C3HC4 (zinc finger)"/>
    <property type="match status" value="1"/>
</dbReference>
<dbReference type="Pfam" id="PF00076">
    <property type="entry name" value="RRM_1"/>
    <property type="match status" value="1"/>
</dbReference>
<gene>
    <name evidence="7" type="ORF">BV898_18345</name>
</gene>
<dbReference type="PANTHER" id="PTHR12183:SF37">
    <property type="entry name" value="PROTEIN MDM4"/>
    <property type="match status" value="1"/>
</dbReference>
<keyword evidence="8" id="KW-1185">Reference proteome</keyword>
<dbReference type="AlphaFoldDB" id="A0A9X6NNZ1"/>
<dbReference type="Pfam" id="PF13920">
    <property type="entry name" value="zf-C3HC4_3"/>
    <property type="match status" value="1"/>
</dbReference>